<feature type="active site" evidence="11">
    <location>
        <position position="286"/>
    </location>
</feature>
<evidence type="ECO:0000256" key="2">
    <source>
        <dbReference type="ARBA" id="ARBA00003753"/>
    </source>
</evidence>
<proteinExistence type="inferred from homology"/>
<dbReference type="NCBIfam" id="TIGR02199">
    <property type="entry name" value="rfaE_dom_II"/>
    <property type="match status" value="1"/>
</dbReference>
<dbReference type="UniPathway" id="UPA00356">
    <property type="reaction ID" value="UER00437"/>
</dbReference>
<dbReference type="EMBL" id="CP019633">
    <property type="protein sequence ID" value="AQQ08619.1"/>
    <property type="molecule type" value="Genomic_DNA"/>
</dbReference>
<feature type="region of interest" description="Ribokinase" evidence="11">
    <location>
        <begin position="1"/>
        <end position="340"/>
    </location>
</feature>
<evidence type="ECO:0000256" key="1">
    <source>
        <dbReference type="ARBA" id="ARBA00002319"/>
    </source>
</evidence>
<keyword evidence="3 11" id="KW-0808">Transferase</keyword>
<protein>
    <recommendedName>
        <fullName evidence="11">Bifunctional protein HldE</fullName>
    </recommendedName>
    <domain>
        <recommendedName>
            <fullName evidence="11">D-beta-D-heptose 7-phosphate kinase</fullName>
            <ecNumber evidence="11">2.7.1.167</ecNumber>
        </recommendedName>
        <alternativeName>
            <fullName evidence="11">D-beta-D-heptose 7-phosphotransferase</fullName>
        </alternativeName>
        <alternativeName>
            <fullName evidence="11">D-glycero-beta-D-manno-heptose-7-phosphate kinase</fullName>
        </alternativeName>
    </domain>
    <domain>
        <recommendedName>
            <fullName evidence="11">D-beta-D-heptose 1-phosphate adenylyltransferase</fullName>
            <ecNumber evidence="11">2.7.7.70</ecNumber>
        </recommendedName>
        <alternativeName>
            <fullName evidence="11">D-glycero-beta-D-manno-heptose 1-phosphate adenylyltransferase</fullName>
        </alternativeName>
    </domain>
</protein>
<comment type="pathway">
    <text evidence="11">Nucleotide-sugar biosynthesis; ADP-L-glycero-beta-D-manno-heptose biosynthesis; ADP-L-glycero-beta-D-manno-heptose from D-glycero-beta-D-manno-heptose 7-phosphate: step 1/4.</text>
</comment>
<gene>
    <name evidence="11 14" type="primary">hldE</name>
    <name evidence="14" type="ORF">L21SP3_00406</name>
</gene>
<dbReference type="GO" id="GO:0033785">
    <property type="term" value="F:heptose 7-phosphate kinase activity"/>
    <property type="evidence" value="ECO:0007669"/>
    <property type="project" value="UniProtKB-UniRule"/>
</dbReference>
<evidence type="ECO:0000313" key="15">
    <source>
        <dbReference type="Proteomes" id="UP000188273"/>
    </source>
</evidence>
<dbReference type="EC" id="2.7.1.167" evidence="11"/>
<keyword evidence="6 11" id="KW-0418">Kinase</keyword>
<evidence type="ECO:0000256" key="7">
    <source>
        <dbReference type="ARBA" id="ARBA00022840"/>
    </source>
</evidence>
<comment type="similarity">
    <text evidence="11">In the N-terminal section; belongs to the carbohydrate kinase PfkB family.</text>
</comment>
<comment type="pathway">
    <text evidence="11">Nucleotide-sugar biosynthesis; ADP-L-glycero-beta-D-manno-heptose biosynthesis; ADP-L-glycero-beta-D-manno-heptose from D-glycero-beta-D-manno-heptose 7-phosphate: step 3/4.</text>
</comment>
<organism evidence="14 15">
    <name type="scientific">Sedimentisphaera cyanobacteriorum</name>
    <dbReference type="NCBI Taxonomy" id="1940790"/>
    <lineage>
        <taxon>Bacteria</taxon>
        <taxon>Pseudomonadati</taxon>
        <taxon>Planctomycetota</taxon>
        <taxon>Phycisphaerae</taxon>
        <taxon>Sedimentisphaerales</taxon>
        <taxon>Sedimentisphaeraceae</taxon>
        <taxon>Sedimentisphaera</taxon>
    </lineage>
</organism>
<evidence type="ECO:0000256" key="10">
    <source>
        <dbReference type="ARBA" id="ARBA00047428"/>
    </source>
</evidence>
<comment type="catalytic activity">
    <reaction evidence="10 11">
        <text>D-glycero-beta-D-manno-heptose 1-phosphate + ATP + H(+) = ADP-D-glycero-beta-D-manno-heptose + diphosphate</text>
        <dbReference type="Rhea" id="RHEA:27465"/>
        <dbReference type="ChEBI" id="CHEBI:15378"/>
        <dbReference type="ChEBI" id="CHEBI:30616"/>
        <dbReference type="ChEBI" id="CHEBI:33019"/>
        <dbReference type="ChEBI" id="CHEBI:59967"/>
        <dbReference type="ChEBI" id="CHEBI:61593"/>
        <dbReference type="EC" id="2.7.7.70"/>
    </reaction>
</comment>
<feature type="binding site" evidence="11">
    <location>
        <begin position="217"/>
        <end position="220"/>
    </location>
    <ligand>
        <name>ATP</name>
        <dbReference type="ChEBI" id="CHEBI:30616"/>
    </ligand>
</feature>
<comment type="similarity">
    <text evidence="11">In the C-terminal section; belongs to the cytidylyltransferase family.</text>
</comment>
<dbReference type="KEGG" id="pbu:L21SP3_00406"/>
<keyword evidence="9 11" id="KW-0119">Carbohydrate metabolism</keyword>
<keyword evidence="8 11" id="KW-0511">Multifunctional enzyme</keyword>
<dbReference type="GO" id="GO:0016773">
    <property type="term" value="F:phosphotransferase activity, alcohol group as acceptor"/>
    <property type="evidence" value="ECO:0007669"/>
    <property type="project" value="InterPro"/>
</dbReference>
<evidence type="ECO:0000256" key="9">
    <source>
        <dbReference type="ARBA" id="ARBA00023277"/>
    </source>
</evidence>
<keyword evidence="15" id="KW-1185">Reference proteome</keyword>
<evidence type="ECO:0000256" key="6">
    <source>
        <dbReference type="ARBA" id="ARBA00022777"/>
    </source>
</evidence>
<dbReference type="GO" id="GO:0005524">
    <property type="term" value="F:ATP binding"/>
    <property type="evidence" value="ECO:0007669"/>
    <property type="project" value="UniProtKB-UniRule"/>
</dbReference>
<dbReference type="InterPro" id="IPR004821">
    <property type="entry name" value="Cyt_trans-like"/>
</dbReference>
<comment type="function">
    <text evidence="1 11">Catalyzes the phosphorylation of D-glycero-D-manno-heptose 7-phosphate at the C-1 position to selectively form D-glycero-beta-D-manno-heptose-1,7-bisphosphate.</text>
</comment>
<evidence type="ECO:0000256" key="4">
    <source>
        <dbReference type="ARBA" id="ARBA00022695"/>
    </source>
</evidence>
<keyword evidence="4 11" id="KW-0548">Nucleotidyltransferase</keyword>
<feature type="domain" description="Carbohydrate kinase PfkB" evidence="12">
    <location>
        <begin position="24"/>
        <end position="324"/>
    </location>
</feature>
<dbReference type="Gene3D" id="3.40.50.620">
    <property type="entry name" value="HUPs"/>
    <property type="match status" value="1"/>
</dbReference>
<dbReference type="NCBIfam" id="TIGR00125">
    <property type="entry name" value="cyt_tran_rel"/>
    <property type="match status" value="1"/>
</dbReference>
<evidence type="ECO:0000256" key="11">
    <source>
        <dbReference type="HAMAP-Rule" id="MF_01603"/>
    </source>
</evidence>
<dbReference type="InterPro" id="IPR011914">
    <property type="entry name" value="RfaE_dom_II"/>
</dbReference>
<reference evidence="15" key="1">
    <citation type="submission" date="2017-02" db="EMBL/GenBank/DDBJ databases">
        <title>Comparative genomics and description of representatives of a novel lineage of planctomycetes thriving in anoxic sediments.</title>
        <authorList>
            <person name="Spring S."/>
            <person name="Bunk B."/>
            <person name="Sproer C."/>
            <person name="Klenk H.-P."/>
        </authorList>
    </citation>
    <scope>NUCLEOTIDE SEQUENCE [LARGE SCALE GENOMIC DNA]</scope>
    <source>
        <strain evidence="15">L21-RPul-D3</strain>
    </source>
</reference>
<evidence type="ECO:0000313" key="14">
    <source>
        <dbReference type="EMBL" id="AQQ08619.1"/>
    </source>
</evidence>
<feature type="domain" description="Cytidyltransferase-like" evidence="13">
    <location>
        <begin position="367"/>
        <end position="491"/>
    </location>
</feature>
<evidence type="ECO:0000256" key="3">
    <source>
        <dbReference type="ARBA" id="ARBA00022679"/>
    </source>
</evidence>
<dbReference type="HAMAP" id="MF_01603">
    <property type="entry name" value="HldE"/>
    <property type="match status" value="1"/>
</dbReference>
<dbReference type="InterPro" id="IPR029056">
    <property type="entry name" value="Ribokinase-like"/>
</dbReference>
<feature type="region of interest" description="Cytidylyltransferase" evidence="11">
    <location>
        <begin position="367"/>
        <end position="499"/>
    </location>
</feature>
<sequence>MSSADKRILTDIYEKLLSLSSPKVLLVGDFMLDKYTHGDALRISPEAPVPVLKVVHTEYKCGGAASVAADICELGAEPLCIGITGQDEHGRLLRDKLRALGADTSALAESPARPTTCKNRLVGLAQHKHPQQLMRIDEESSEELAEEEEQNILSNFSSKLPEADIVCLEDYNKGVLTENVCRRIIEAARNSGKMVVVDPPMGRDYQKFAGSTVITPNRNEARLISGIEIDSPESAGKAAEAIRSWLDIDAVVITMDKDGAYLKTADCSMLVPTVPKTVYDVAGAGDMVLSAIAVALAAGWRYEIAVHLSNIAGGLEVEKFGVASVSTAEILEEIKKRIFPGESKIVKMADISELCERLRIEGKRIVFTNGCFDIIHEGHINFLGFAKSQGDVLVLGLNSDASVKRLKGEDRPVNAENARAAVLSSLECVDYVCIFDSDSPLEIIKAVRPDVLVKGKDWEKKGVIGSEFVKANGGEVVLADLVEGISSTAIINKVKGKSF</sequence>
<keyword evidence="7 11" id="KW-0067">ATP-binding</keyword>
<dbReference type="InterPro" id="IPR023030">
    <property type="entry name" value="Bifunc_HldE"/>
</dbReference>
<evidence type="ECO:0000259" key="13">
    <source>
        <dbReference type="Pfam" id="PF01467"/>
    </source>
</evidence>
<dbReference type="InterPro" id="IPR011913">
    <property type="entry name" value="RfaE_dom_I"/>
</dbReference>
<dbReference type="PANTHER" id="PTHR46969">
    <property type="entry name" value="BIFUNCTIONAL PROTEIN HLDE"/>
    <property type="match status" value="1"/>
</dbReference>
<dbReference type="Gene3D" id="3.40.1190.20">
    <property type="match status" value="1"/>
</dbReference>
<comment type="catalytic activity">
    <reaction evidence="11">
        <text>D-glycero-beta-D-manno-heptose 7-phosphate + ATP = D-glycero-beta-D-manno-heptose 1,7-bisphosphate + ADP + H(+)</text>
        <dbReference type="Rhea" id="RHEA:27473"/>
        <dbReference type="ChEBI" id="CHEBI:15378"/>
        <dbReference type="ChEBI" id="CHEBI:30616"/>
        <dbReference type="ChEBI" id="CHEBI:60204"/>
        <dbReference type="ChEBI" id="CHEBI:60208"/>
        <dbReference type="ChEBI" id="CHEBI:456216"/>
        <dbReference type="EC" id="2.7.1.167"/>
    </reaction>
</comment>
<dbReference type="Pfam" id="PF01467">
    <property type="entry name" value="CTP_transf_like"/>
    <property type="match status" value="1"/>
</dbReference>
<dbReference type="InterPro" id="IPR011611">
    <property type="entry name" value="PfkB_dom"/>
</dbReference>
<dbReference type="InterPro" id="IPR014729">
    <property type="entry name" value="Rossmann-like_a/b/a_fold"/>
</dbReference>
<dbReference type="EC" id="2.7.7.70" evidence="11"/>
<comment type="subunit">
    <text evidence="11">Homodimer.</text>
</comment>
<evidence type="ECO:0000256" key="5">
    <source>
        <dbReference type="ARBA" id="ARBA00022741"/>
    </source>
</evidence>
<dbReference type="GO" id="GO:0097171">
    <property type="term" value="P:ADP-L-glycero-beta-D-manno-heptose biosynthetic process"/>
    <property type="evidence" value="ECO:0007669"/>
    <property type="project" value="UniProtKB-UniPathway"/>
</dbReference>
<dbReference type="RefSeq" id="WP_077539098.1">
    <property type="nucleotide sequence ID" value="NZ_CP019633.1"/>
</dbReference>
<comment type="function">
    <text evidence="2 11">Catalyzes the ADP transfer from ATP to D-glycero-beta-D-manno-heptose 1-phosphate, yielding ADP-D-glycero-beta-D-manno-heptose.</text>
</comment>
<name>A0A1Q2HM66_9BACT</name>
<dbReference type="Proteomes" id="UP000188273">
    <property type="component" value="Chromosome"/>
</dbReference>
<dbReference type="PANTHER" id="PTHR46969:SF1">
    <property type="entry name" value="BIFUNCTIONAL PROTEIN HLDE"/>
    <property type="match status" value="1"/>
</dbReference>
<dbReference type="GO" id="GO:0005829">
    <property type="term" value="C:cytosol"/>
    <property type="evidence" value="ECO:0007669"/>
    <property type="project" value="TreeGrafter"/>
</dbReference>
<dbReference type="AlphaFoldDB" id="A0A1Q2HM66"/>
<evidence type="ECO:0000259" key="12">
    <source>
        <dbReference type="Pfam" id="PF00294"/>
    </source>
</evidence>
<dbReference type="CDD" id="cd01172">
    <property type="entry name" value="RfaE_like"/>
    <property type="match status" value="1"/>
</dbReference>
<evidence type="ECO:0000256" key="8">
    <source>
        <dbReference type="ARBA" id="ARBA00023268"/>
    </source>
</evidence>
<dbReference type="SUPFAM" id="SSF52374">
    <property type="entry name" value="Nucleotidylyl transferase"/>
    <property type="match status" value="1"/>
</dbReference>
<accession>A0A1Q2HM66</accession>
<dbReference type="OrthoDB" id="9802794at2"/>
<dbReference type="GO" id="GO:0033786">
    <property type="term" value="F:heptose-1-phosphate adenylyltransferase activity"/>
    <property type="evidence" value="ECO:0007669"/>
    <property type="project" value="UniProtKB-UniRule"/>
</dbReference>
<dbReference type="Pfam" id="PF00294">
    <property type="entry name" value="PfkB"/>
    <property type="match status" value="1"/>
</dbReference>
<dbReference type="SUPFAM" id="SSF53613">
    <property type="entry name" value="Ribokinase-like"/>
    <property type="match status" value="1"/>
</dbReference>
<dbReference type="STRING" id="1940790.L21SP3_00406"/>
<keyword evidence="5 11" id="KW-0547">Nucleotide-binding</keyword>